<comment type="caution">
    <text evidence="11">The sequence shown here is derived from an EMBL/GenBank/DDBJ whole genome shotgun (WGS) entry which is preliminary data.</text>
</comment>
<keyword evidence="5 7" id="KW-0863">Zinc-finger</keyword>
<protein>
    <recommendedName>
        <fullName evidence="2">RING-type E3 ubiquitin transferase</fullName>
        <ecNumber evidence="2">2.3.2.27</ecNumber>
    </recommendedName>
</protein>
<feature type="region of interest" description="Disordered" evidence="8">
    <location>
        <begin position="115"/>
        <end position="141"/>
    </location>
</feature>
<keyword evidence="6 7" id="KW-0862">Zinc</keyword>
<evidence type="ECO:0000256" key="8">
    <source>
        <dbReference type="SAM" id="MobiDB-lite"/>
    </source>
</evidence>
<evidence type="ECO:0000256" key="5">
    <source>
        <dbReference type="ARBA" id="ARBA00022771"/>
    </source>
</evidence>
<evidence type="ECO:0000256" key="6">
    <source>
        <dbReference type="ARBA" id="ARBA00022833"/>
    </source>
</evidence>
<accession>A0A7L2AS89</accession>
<dbReference type="InterPro" id="IPR013083">
    <property type="entry name" value="Znf_RING/FYVE/PHD"/>
</dbReference>
<evidence type="ECO:0000256" key="4">
    <source>
        <dbReference type="ARBA" id="ARBA00022723"/>
    </source>
</evidence>
<evidence type="ECO:0000259" key="10">
    <source>
        <dbReference type="PROSITE" id="PS50103"/>
    </source>
</evidence>
<dbReference type="PROSITE" id="PS50103">
    <property type="entry name" value="ZF_C3H1"/>
    <property type="match status" value="1"/>
</dbReference>
<dbReference type="PANTHER" id="PTHR11224:SF39">
    <property type="entry name" value="RING-TYPE E3 UBIQUITIN TRANSFERASE"/>
    <property type="match status" value="1"/>
</dbReference>
<dbReference type="AlphaFoldDB" id="A0A7L2AS89"/>
<evidence type="ECO:0000259" key="9">
    <source>
        <dbReference type="PROSITE" id="PS50089"/>
    </source>
</evidence>
<keyword evidence="11" id="KW-0436">Ligase</keyword>
<proteinExistence type="predicted"/>
<feature type="domain" description="C3H1-type" evidence="10">
    <location>
        <begin position="80"/>
        <end position="109"/>
    </location>
</feature>
<dbReference type="InterPro" id="IPR017907">
    <property type="entry name" value="Znf_RING_CS"/>
</dbReference>
<feature type="non-terminal residue" evidence="11">
    <location>
        <position position="1"/>
    </location>
</feature>
<dbReference type="InterPro" id="IPR045072">
    <property type="entry name" value="MKRN-like"/>
</dbReference>
<dbReference type="PROSITE" id="PS50089">
    <property type="entry name" value="ZF_RING_2"/>
    <property type="match status" value="1"/>
</dbReference>
<sequence>MDRVYEKPLPEERLFGILPNCNHVFCVGCIRKWRCSRAFQHSVVKACPECRITSSYYIPHKYWVSDADEKQKLIQTFKARTGKIRCKFFVRNHGHCPFKSDCIYLHELPAARQPQRQPHCQQQRPRMMHSSSSESSDEEDE</sequence>
<dbReference type="GO" id="GO:0061630">
    <property type="term" value="F:ubiquitin protein ligase activity"/>
    <property type="evidence" value="ECO:0007669"/>
    <property type="project" value="UniProtKB-EC"/>
</dbReference>
<feature type="zinc finger region" description="C3H1-type" evidence="7">
    <location>
        <begin position="80"/>
        <end position="109"/>
    </location>
</feature>
<evidence type="ECO:0000256" key="7">
    <source>
        <dbReference type="PROSITE-ProRule" id="PRU00723"/>
    </source>
</evidence>
<keyword evidence="12" id="KW-1185">Reference proteome</keyword>
<dbReference type="EC" id="2.3.2.27" evidence="2"/>
<keyword evidence="4 7" id="KW-0479">Metal-binding</keyword>
<dbReference type="GO" id="GO:0000209">
    <property type="term" value="P:protein polyubiquitination"/>
    <property type="evidence" value="ECO:0007669"/>
    <property type="project" value="InterPro"/>
</dbReference>
<evidence type="ECO:0000256" key="3">
    <source>
        <dbReference type="ARBA" id="ARBA00022679"/>
    </source>
</evidence>
<evidence type="ECO:0000313" key="11">
    <source>
        <dbReference type="EMBL" id="NXP49965.1"/>
    </source>
</evidence>
<comment type="catalytic activity">
    <reaction evidence="1">
        <text>S-ubiquitinyl-[E2 ubiquitin-conjugating enzyme]-L-cysteine + [acceptor protein]-L-lysine = [E2 ubiquitin-conjugating enzyme]-L-cysteine + N(6)-ubiquitinyl-[acceptor protein]-L-lysine.</text>
        <dbReference type="EC" id="2.3.2.27"/>
    </reaction>
</comment>
<dbReference type="PROSITE" id="PS00518">
    <property type="entry name" value="ZF_RING_1"/>
    <property type="match status" value="1"/>
</dbReference>
<keyword evidence="3" id="KW-0808">Transferase</keyword>
<dbReference type="InterPro" id="IPR001841">
    <property type="entry name" value="Znf_RING"/>
</dbReference>
<organism evidence="11 12">
    <name type="scientific">Heliornis fulica</name>
    <name type="common">sungrebe</name>
    <dbReference type="NCBI Taxonomy" id="54369"/>
    <lineage>
        <taxon>Eukaryota</taxon>
        <taxon>Metazoa</taxon>
        <taxon>Chordata</taxon>
        <taxon>Craniata</taxon>
        <taxon>Vertebrata</taxon>
        <taxon>Euteleostomi</taxon>
        <taxon>Archelosauria</taxon>
        <taxon>Archosauria</taxon>
        <taxon>Dinosauria</taxon>
        <taxon>Saurischia</taxon>
        <taxon>Theropoda</taxon>
        <taxon>Coelurosauria</taxon>
        <taxon>Aves</taxon>
        <taxon>Neognathae</taxon>
        <taxon>Neoaves</taxon>
        <taxon>Gruiformes</taxon>
        <taxon>Heliornithidae</taxon>
        <taxon>Heliornis</taxon>
    </lineage>
</organism>
<evidence type="ECO:0000313" key="12">
    <source>
        <dbReference type="Proteomes" id="UP000590868"/>
    </source>
</evidence>
<dbReference type="OrthoDB" id="250836at2759"/>
<dbReference type="PANTHER" id="PTHR11224">
    <property type="entry name" value="MAKORIN-RELATED"/>
    <property type="match status" value="1"/>
</dbReference>
<dbReference type="EMBL" id="VXBZ01006583">
    <property type="protein sequence ID" value="NXP49965.1"/>
    <property type="molecule type" value="Genomic_DNA"/>
</dbReference>
<gene>
    <name evidence="11" type="primary">Mkrn1_1</name>
    <name evidence="11" type="ORF">HELFUL_R07977</name>
</gene>
<dbReference type="SUPFAM" id="SSF57850">
    <property type="entry name" value="RING/U-box"/>
    <property type="match status" value="1"/>
</dbReference>
<feature type="non-terminal residue" evidence="11">
    <location>
        <position position="141"/>
    </location>
</feature>
<dbReference type="GO" id="GO:0008270">
    <property type="term" value="F:zinc ion binding"/>
    <property type="evidence" value="ECO:0007669"/>
    <property type="project" value="UniProtKB-KW"/>
</dbReference>
<feature type="compositionally biased region" description="Low complexity" evidence="8">
    <location>
        <begin position="115"/>
        <end position="134"/>
    </location>
</feature>
<evidence type="ECO:0000256" key="2">
    <source>
        <dbReference type="ARBA" id="ARBA00012483"/>
    </source>
</evidence>
<reference evidence="11 12" key="1">
    <citation type="submission" date="2019-09" db="EMBL/GenBank/DDBJ databases">
        <title>Bird 10,000 Genomes (B10K) Project - Family phase.</title>
        <authorList>
            <person name="Zhang G."/>
        </authorList>
    </citation>
    <scope>NUCLEOTIDE SEQUENCE [LARGE SCALE GENOMIC DNA]</scope>
    <source>
        <strain evidence="11">B10K-DU-001-55</strain>
        <tissue evidence="11">Muscle</tissue>
    </source>
</reference>
<dbReference type="Gene3D" id="3.30.40.10">
    <property type="entry name" value="Zinc/RING finger domain, C3HC4 (zinc finger)"/>
    <property type="match status" value="1"/>
</dbReference>
<feature type="domain" description="RING-type" evidence="9">
    <location>
        <begin position="21"/>
        <end position="51"/>
    </location>
</feature>
<evidence type="ECO:0000256" key="1">
    <source>
        <dbReference type="ARBA" id="ARBA00000900"/>
    </source>
</evidence>
<dbReference type="GO" id="GO:0016874">
    <property type="term" value="F:ligase activity"/>
    <property type="evidence" value="ECO:0007669"/>
    <property type="project" value="UniProtKB-KW"/>
</dbReference>
<dbReference type="Proteomes" id="UP000590868">
    <property type="component" value="Unassembled WGS sequence"/>
</dbReference>
<dbReference type="InterPro" id="IPR000571">
    <property type="entry name" value="Znf_CCCH"/>
</dbReference>
<name>A0A7L2AS89_9GRUI</name>